<evidence type="ECO:0000256" key="4">
    <source>
        <dbReference type="ARBA" id="ARBA00022753"/>
    </source>
</evidence>
<dbReference type="InterPro" id="IPR038499">
    <property type="entry name" value="BRO1_sf"/>
</dbReference>
<evidence type="ECO:0000259" key="7">
    <source>
        <dbReference type="PROSITE" id="PS51180"/>
    </source>
</evidence>
<feature type="region of interest" description="Disordered" evidence="6">
    <location>
        <begin position="872"/>
        <end position="963"/>
    </location>
</feature>
<dbReference type="Pfam" id="PF03097">
    <property type="entry name" value="BRO1"/>
    <property type="match status" value="2"/>
</dbReference>
<feature type="compositionally biased region" description="Low complexity" evidence="6">
    <location>
        <begin position="113"/>
        <end position="125"/>
    </location>
</feature>
<dbReference type="InterPro" id="IPR025304">
    <property type="entry name" value="ALIX_V_dom"/>
</dbReference>
<name>K8FE82_9CHLO</name>
<feature type="compositionally biased region" description="Pro residues" evidence="6">
    <location>
        <begin position="887"/>
        <end position="900"/>
    </location>
</feature>
<dbReference type="RefSeq" id="XP_007511933.1">
    <property type="nucleotide sequence ID" value="XM_007511871.1"/>
</dbReference>
<dbReference type="Gene3D" id="1.20.120.560">
    <property type="entry name" value="alix/aip1 in complex with the ypdl late domain"/>
    <property type="match status" value="1"/>
</dbReference>
<dbReference type="KEGG" id="bpg:Bathy07g03750"/>
<dbReference type="Pfam" id="PF13949">
    <property type="entry name" value="ALIX_LYPXL_bnd"/>
    <property type="match status" value="1"/>
</dbReference>
<evidence type="ECO:0000256" key="3">
    <source>
        <dbReference type="ARBA" id="ARBA00022490"/>
    </source>
</evidence>
<dbReference type="PANTHER" id="PTHR23030">
    <property type="entry name" value="PCD6 INTERACTING PROTEIN-RELATED"/>
    <property type="match status" value="1"/>
</dbReference>
<accession>K8FE82</accession>
<dbReference type="Gene3D" id="1.20.140.50">
    <property type="entry name" value="alix/aip1 like domains"/>
    <property type="match status" value="1"/>
</dbReference>
<gene>
    <name evidence="8" type="ORF">Bathy07g03750</name>
</gene>
<protein>
    <submittedName>
        <fullName evidence="8">Vacuolar protein-sorting protein bro1</fullName>
    </submittedName>
</protein>
<evidence type="ECO:0000313" key="8">
    <source>
        <dbReference type="EMBL" id="CCO66021.1"/>
    </source>
</evidence>
<dbReference type="InterPro" id="IPR004328">
    <property type="entry name" value="BRO1_dom"/>
</dbReference>
<keyword evidence="5" id="KW-0175">Coiled coil</keyword>
<proteinExistence type="predicted"/>
<evidence type="ECO:0000256" key="2">
    <source>
        <dbReference type="ARBA" id="ARBA00004496"/>
    </source>
</evidence>
<evidence type="ECO:0000313" key="9">
    <source>
        <dbReference type="Proteomes" id="UP000198341"/>
    </source>
</evidence>
<keyword evidence="3" id="KW-0963">Cytoplasm</keyword>
<feature type="domain" description="BRO1" evidence="7">
    <location>
        <begin position="12"/>
        <end position="508"/>
    </location>
</feature>
<dbReference type="Gene3D" id="1.25.40.280">
    <property type="entry name" value="alix/aip1 like domains"/>
    <property type="match status" value="1"/>
</dbReference>
<comment type="subcellular location">
    <subcellularLocation>
        <location evidence="2">Cytoplasm</location>
    </subcellularLocation>
    <subcellularLocation>
        <location evidence="1">Endosome</location>
    </subcellularLocation>
</comment>
<dbReference type="GO" id="GO:0005768">
    <property type="term" value="C:endosome"/>
    <property type="evidence" value="ECO:0007669"/>
    <property type="project" value="UniProtKB-SubCell"/>
</dbReference>
<dbReference type="AlphaFoldDB" id="K8FE82"/>
<evidence type="ECO:0000256" key="1">
    <source>
        <dbReference type="ARBA" id="ARBA00004177"/>
    </source>
</evidence>
<keyword evidence="4" id="KW-0967">Endosome</keyword>
<dbReference type="OrthoDB" id="64867at2759"/>
<dbReference type="PROSITE" id="PS51180">
    <property type="entry name" value="BRO1"/>
    <property type="match status" value="1"/>
</dbReference>
<evidence type="ECO:0000256" key="5">
    <source>
        <dbReference type="SAM" id="Coils"/>
    </source>
</evidence>
<sequence>MSSTGTPGVGTVMLAIPSKKGEFVDITTPLEKYIAETFGAEELTHAESSISKFAQIRDASVASTNAASVTEETISERHAEHMENYCRYYAAVTVFGSRFQVRDDFGLNCGKSSTTSTAANTSSEENNGEYEDEGTRTGLHLPFEWKDAFAPAGGERKIAASSSIAKEKLAMLYNLGACESALAAKSDRSTLDGLKVASAAFQRAAGYFQFLGQCDDGKKVNETMSAGSGEPTAATATATTGIDRIEADLSGKMAAILVALCLAQAQESVFEAAKLSDKSNGVLAKLAIACADLYEEVHEKLSSSLRGNPKAPVTQERYVPKMWATTTFIKAAIFNAEATARVCETLVNDEETIGSAITLLTRSKERLESALRRAEIPTAPKPPKLVVEAAENILRDSIKFELGKAVRDNECVYMAKVPSYEALQRLHDDASEKVTNPLHSKFGAKMVKPTSGADIEVFLDPSNKDDVSALFARIVPEDCASSASLYADKVDRLVREQLEQLAFASDEARVALREMELPETYNALNRPIQLSEELDAEVKFFRDQDGGIDAMRETLSFSRDVSKHCETELEEITSLLDIEMKADGAARNAYGSHKYRALPSDAETTRWRRDLETFVNNSKLAAESDEKLRSEFARCEPILQMTTSESIAQNAPKLEPPMLLVEDAESLAKEVRLGLERIERIGREREEIEDAMKAVKASDDILPTLVGKMKSSVDSETAQGKIFSDELGKYDELIAAAQNNTFAQADALAELRKSYIKFSDMYNVSSLREKEIKRDNTLREALRIAAELSRGIQQGVRFYGGFSDAIESLKNEVKVWCENRENERKRIVERLRREEEEEAERARMAEEVRIKTEQMRVQNERSVAHATVTTSYYPGSEYPAHHQLQQQPPPPSSYYPPPPQQQQQHYPPTQSSYYPPQQQQHHQQQQHYPRHPPPPADDGYYNPGGDEGGNFSAYDLPSAPRGR</sequence>
<dbReference type="PANTHER" id="PTHR23030:SF30">
    <property type="entry name" value="TYROSINE-PROTEIN PHOSPHATASE NON-RECEPTOR TYPE 23"/>
    <property type="match status" value="1"/>
</dbReference>
<dbReference type="STRING" id="41875.K8FE82"/>
<dbReference type="EMBL" id="FO082272">
    <property type="protein sequence ID" value="CCO66021.1"/>
    <property type="molecule type" value="Genomic_DNA"/>
</dbReference>
<keyword evidence="9" id="KW-1185">Reference proteome</keyword>
<organism evidence="8 9">
    <name type="scientific">Bathycoccus prasinos</name>
    <dbReference type="NCBI Taxonomy" id="41875"/>
    <lineage>
        <taxon>Eukaryota</taxon>
        <taxon>Viridiplantae</taxon>
        <taxon>Chlorophyta</taxon>
        <taxon>Mamiellophyceae</taxon>
        <taxon>Mamiellales</taxon>
        <taxon>Bathycoccaceae</taxon>
        <taxon>Bathycoccus</taxon>
    </lineage>
</organism>
<reference evidence="8 9" key="1">
    <citation type="submission" date="2011-10" db="EMBL/GenBank/DDBJ databases">
        <authorList>
            <person name="Genoscope - CEA"/>
        </authorList>
    </citation>
    <scope>NUCLEOTIDE SEQUENCE [LARGE SCALE GENOMIC DNA]</scope>
    <source>
        <strain evidence="8 9">RCC 1105</strain>
    </source>
</reference>
<dbReference type="SMART" id="SM01041">
    <property type="entry name" value="BRO1"/>
    <property type="match status" value="1"/>
</dbReference>
<feature type="compositionally biased region" description="Low complexity" evidence="6">
    <location>
        <begin position="901"/>
        <end position="927"/>
    </location>
</feature>
<dbReference type="GO" id="GO:0043328">
    <property type="term" value="P:protein transport to vacuole involved in ubiquitin-dependent protein catabolic process via the multivesicular body sorting pathway"/>
    <property type="evidence" value="ECO:0007669"/>
    <property type="project" value="TreeGrafter"/>
</dbReference>
<dbReference type="GeneID" id="19014864"/>
<evidence type="ECO:0000256" key="6">
    <source>
        <dbReference type="SAM" id="MobiDB-lite"/>
    </source>
</evidence>
<dbReference type="eggNOG" id="KOG2220">
    <property type="taxonomic scope" value="Eukaryota"/>
</dbReference>
<feature type="region of interest" description="Disordered" evidence="6">
    <location>
        <begin position="113"/>
        <end position="137"/>
    </location>
</feature>
<dbReference type="Proteomes" id="UP000198341">
    <property type="component" value="Chromosome 7"/>
</dbReference>
<feature type="coiled-coil region" evidence="5">
    <location>
        <begin position="806"/>
        <end position="854"/>
    </location>
</feature>